<dbReference type="InterPro" id="IPR027980">
    <property type="entry name" value="RACo_C"/>
</dbReference>
<dbReference type="PROSITE" id="PS51085">
    <property type="entry name" value="2FE2S_FER_2"/>
    <property type="match status" value="1"/>
</dbReference>
<dbReference type="PANTHER" id="PTHR42895">
    <property type="entry name" value="IRON-SULFUR CLUSTER-BINDING PROTEIN-RELATED"/>
    <property type="match status" value="1"/>
</dbReference>
<protein>
    <submittedName>
        <fullName evidence="2">Na(+)-translocating NADH-quinone reductase subunit F</fullName>
    </submittedName>
</protein>
<dbReference type="EMBL" id="CP117523">
    <property type="protein sequence ID" value="WWD83251.1"/>
    <property type="molecule type" value="Genomic_DNA"/>
</dbReference>
<keyword evidence="3" id="KW-1185">Reference proteome</keyword>
<gene>
    <name evidence="2" type="primary">nqrF_2</name>
    <name evidence="2" type="ORF">TEGL_16570</name>
</gene>
<sequence>MCKIFIEKENKTLMDVLLDENIFVDNACNGKGVCGKCKIKLISGNLGELSETEKKLLSQEEINDNIRLSCLVKPKEDIKIELLQKERKHKVLSSGYMPKFQVNPSIHKKLISLEKSTLENQRPLENEILRQLNIDKLDWKLLKEIKSQDEKITAVFNNDEVIYMEKNDTRDKIYGVIMDIGTTTVVTSLVDINSGAELCVESMINVQKQYGLDVLTRITYEVENEEDGVENLQKAIVASINEMIEKLCKKANVNKKHIYEITVAANCTMMHMLLGIDAKSIGKSPFAPIFTTSKNVLAKDIGLLACEEARLYCLPSVSAYIGADIVAGAYVCELNKTDEDVLFIDIGTNGEIVLSNKGNLLSCSCAAGPALEGMNISCGMRAANGAIEDVIINEEENVIKVIGEEKPIGICGSGILAVVKELLKTGIVRDNGAFIKLEKLEEDDYRLNRIQINNKKREFILYDDNKNKLLITQGDIRQVQLAKGAILSGFYALLKKANIEMKDLKKVMIAGQFGAHVSVDSLVGTGILPMEVKEKIVYVGNSSKTGAYMALMSKEAKEDMELLSKNMEYMELGASEGYERLFSSCLKFPSN</sequence>
<dbReference type="InterPro" id="IPR041414">
    <property type="entry name" value="Raco-like_middle"/>
</dbReference>
<dbReference type="Gene3D" id="3.30.420.480">
    <property type="entry name" value="Domain of unknown function (DUF4445)"/>
    <property type="match status" value="1"/>
</dbReference>
<dbReference type="Pfam" id="PF14574">
    <property type="entry name" value="RACo_C_ter"/>
    <property type="match status" value="1"/>
</dbReference>
<dbReference type="InterPro" id="IPR012675">
    <property type="entry name" value="Beta-grasp_dom_sf"/>
</dbReference>
<evidence type="ECO:0000313" key="3">
    <source>
        <dbReference type="Proteomes" id="UP001348492"/>
    </source>
</evidence>
<feature type="domain" description="2Fe-2S ferredoxin-type" evidence="1">
    <location>
        <begin position="1"/>
        <end position="86"/>
    </location>
</feature>
<dbReference type="SUPFAM" id="SSF54292">
    <property type="entry name" value="2Fe-2S ferredoxin-like"/>
    <property type="match status" value="1"/>
</dbReference>
<organism evidence="2 3">
    <name type="scientific">Terrisporobacter glycolicus ATCC 14880 = DSM 1288</name>
    <dbReference type="NCBI Taxonomy" id="1121315"/>
    <lineage>
        <taxon>Bacteria</taxon>
        <taxon>Bacillati</taxon>
        <taxon>Bacillota</taxon>
        <taxon>Clostridia</taxon>
        <taxon>Peptostreptococcales</taxon>
        <taxon>Peptostreptococcaceae</taxon>
        <taxon>Terrisporobacter</taxon>
    </lineage>
</organism>
<dbReference type="InterPro" id="IPR036010">
    <property type="entry name" value="2Fe-2S_ferredoxin-like_sf"/>
</dbReference>
<dbReference type="PANTHER" id="PTHR42895:SF1">
    <property type="entry name" value="IRON-SULFUR CLUSTER PROTEIN"/>
    <property type="match status" value="1"/>
</dbReference>
<dbReference type="RefSeq" id="WP_018591328.1">
    <property type="nucleotide sequence ID" value="NZ_CP117523.1"/>
</dbReference>
<dbReference type="CDD" id="cd00207">
    <property type="entry name" value="fer2"/>
    <property type="match status" value="1"/>
</dbReference>
<dbReference type="Pfam" id="PF17651">
    <property type="entry name" value="Raco_middle"/>
    <property type="match status" value="1"/>
</dbReference>
<reference evidence="2 3" key="1">
    <citation type="journal article" date="2023" name="PLoS ONE">
        <title>Genome-based metabolic and phylogenomic analysis of three Terrisporobacter species.</title>
        <authorList>
            <person name="Boer T."/>
            <person name="Bengelsdorf F.R."/>
            <person name="Bomeke M."/>
            <person name="Daniel R."/>
            <person name="Poehlein A."/>
        </authorList>
    </citation>
    <scope>NUCLEOTIDE SEQUENCE [LARGE SCALE GENOMIC DNA]</scope>
    <source>
        <strain evidence="2 3">DSM 1288</strain>
    </source>
</reference>
<dbReference type="InterPro" id="IPR052911">
    <property type="entry name" value="Corrinoid_activation_enz"/>
</dbReference>
<dbReference type="Gene3D" id="3.10.20.30">
    <property type="match status" value="1"/>
</dbReference>
<dbReference type="InterPro" id="IPR001041">
    <property type="entry name" value="2Fe-2S_ferredoxin-type"/>
</dbReference>
<evidence type="ECO:0000313" key="2">
    <source>
        <dbReference type="EMBL" id="WWD83251.1"/>
    </source>
</evidence>
<evidence type="ECO:0000259" key="1">
    <source>
        <dbReference type="PROSITE" id="PS51085"/>
    </source>
</evidence>
<dbReference type="Proteomes" id="UP001348492">
    <property type="component" value="Chromosome"/>
</dbReference>
<proteinExistence type="predicted"/>
<dbReference type="InterPro" id="IPR042259">
    <property type="entry name" value="Raco-like_middle_sf"/>
</dbReference>
<dbReference type="Pfam" id="PF00111">
    <property type="entry name" value="Fer2"/>
    <property type="match status" value="1"/>
</dbReference>
<name>A0ABZ2ETL2_9FIRM</name>
<accession>A0ABZ2ETL2</accession>